<reference evidence="7" key="1">
    <citation type="journal article" date="2014" name="Front. Microbiol.">
        <title>High frequency of phylogenetically diverse reductive dehalogenase-homologous genes in deep subseafloor sedimentary metagenomes.</title>
        <authorList>
            <person name="Kawai M."/>
            <person name="Futagami T."/>
            <person name="Toyoda A."/>
            <person name="Takaki Y."/>
            <person name="Nishi S."/>
            <person name="Hori S."/>
            <person name="Arai W."/>
            <person name="Tsubouchi T."/>
            <person name="Morono Y."/>
            <person name="Uchiyama I."/>
            <person name="Ito T."/>
            <person name="Fujiyama A."/>
            <person name="Inagaki F."/>
            <person name="Takami H."/>
        </authorList>
    </citation>
    <scope>NUCLEOTIDE SEQUENCE</scope>
    <source>
        <strain evidence="7">Expedition CK06-06</strain>
    </source>
</reference>
<protein>
    <recommendedName>
        <fullName evidence="6">Cation efflux protein cytoplasmic domain-containing protein</fullName>
    </recommendedName>
</protein>
<evidence type="ECO:0000256" key="2">
    <source>
        <dbReference type="ARBA" id="ARBA00022448"/>
    </source>
</evidence>
<dbReference type="PANTHER" id="PTHR43840:SF15">
    <property type="entry name" value="MITOCHONDRIAL METAL TRANSPORTER 1-RELATED"/>
    <property type="match status" value="1"/>
</dbReference>
<dbReference type="PANTHER" id="PTHR43840">
    <property type="entry name" value="MITOCHONDRIAL METAL TRANSPORTER 1-RELATED"/>
    <property type="match status" value="1"/>
</dbReference>
<gene>
    <name evidence="7" type="ORF">S03H2_25755</name>
</gene>
<accession>X1ESJ7</accession>
<evidence type="ECO:0000256" key="4">
    <source>
        <dbReference type="ARBA" id="ARBA00022989"/>
    </source>
</evidence>
<comment type="subcellular location">
    <subcellularLocation>
        <location evidence="1">Membrane</location>
        <topology evidence="1">Multi-pass membrane protein</topology>
    </subcellularLocation>
</comment>
<evidence type="ECO:0000259" key="6">
    <source>
        <dbReference type="Pfam" id="PF16916"/>
    </source>
</evidence>
<dbReference type="Gene3D" id="3.30.70.1350">
    <property type="entry name" value="Cation efflux protein, cytoplasmic domain"/>
    <property type="match status" value="1"/>
</dbReference>
<sequence length="135" mass="15092">SIPVALAIVAAQFGYRFCDPLAGVLVSVFIMVNAGKEWWHQFSNLMDRAAPEATLKKIRAMAMSVDGVSGTKRIRTRQLGQNLWVDLDILVSHRCSVKAASRIADKVREHVLHKAKHVEDVVVYYYAKTRARQAG</sequence>
<dbReference type="InterPro" id="IPR027470">
    <property type="entry name" value="Cation_efflux_CTD"/>
</dbReference>
<keyword evidence="5" id="KW-0472">Membrane</keyword>
<proteinExistence type="predicted"/>
<evidence type="ECO:0000256" key="1">
    <source>
        <dbReference type="ARBA" id="ARBA00004141"/>
    </source>
</evidence>
<evidence type="ECO:0000313" key="7">
    <source>
        <dbReference type="EMBL" id="GAH35522.1"/>
    </source>
</evidence>
<dbReference type="SUPFAM" id="SSF161111">
    <property type="entry name" value="Cation efflux protein transmembrane domain-like"/>
    <property type="match status" value="1"/>
</dbReference>
<dbReference type="AlphaFoldDB" id="X1ESJ7"/>
<dbReference type="InterPro" id="IPR027469">
    <property type="entry name" value="Cation_efflux_TMD_sf"/>
</dbReference>
<keyword evidence="3" id="KW-0812">Transmembrane</keyword>
<comment type="caution">
    <text evidence="7">The sequence shown here is derived from an EMBL/GenBank/DDBJ whole genome shotgun (WGS) entry which is preliminary data.</text>
</comment>
<dbReference type="GO" id="GO:0008324">
    <property type="term" value="F:monoatomic cation transmembrane transporter activity"/>
    <property type="evidence" value="ECO:0007669"/>
    <property type="project" value="TreeGrafter"/>
</dbReference>
<feature type="non-terminal residue" evidence="7">
    <location>
        <position position="1"/>
    </location>
</feature>
<evidence type="ECO:0000256" key="5">
    <source>
        <dbReference type="ARBA" id="ARBA00023136"/>
    </source>
</evidence>
<dbReference type="GO" id="GO:0016020">
    <property type="term" value="C:membrane"/>
    <property type="evidence" value="ECO:0007669"/>
    <property type="project" value="UniProtKB-SubCell"/>
</dbReference>
<dbReference type="EMBL" id="BARU01014676">
    <property type="protein sequence ID" value="GAH35522.1"/>
    <property type="molecule type" value="Genomic_DNA"/>
</dbReference>
<dbReference type="Pfam" id="PF16916">
    <property type="entry name" value="ZT_dimer"/>
    <property type="match status" value="1"/>
</dbReference>
<evidence type="ECO:0000256" key="3">
    <source>
        <dbReference type="ARBA" id="ARBA00022692"/>
    </source>
</evidence>
<dbReference type="InterPro" id="IPR050291">
    <property type="entry name" value="CDF_Transporter"/>
</dbReference>
<dbReference type="InterPro" id="IPR036837">
    <property type="entry name" value="Cation_efflux_CTD_sf"/>
</dbReference>
<keyword evidence="4" id="KW-1133">Transmembrane helix</keyword>
<name>X1ESJ7_9ZZZZ</name>
<organism evidence="7">
    <name type="scientific">marine sediment metagenome</name>
    <dbReference type="NCBI Taxonomy" id="412755"/>
    <lineage>
        <taxon>unclassified sequences</taxon>
        <taxon>metagenomes</taxon>
        <taxon>ecological metagenomes</taxon>
    </lineage>
</organism>
<keyword evidence="2" id="KW-0813">Transport</keyword>
<feature type="domain" description="Cation efflux protein cytoplasmic" evidence="6">
    <location>
        <begin position="51"/>
        <end position="123"/>
    </location>
</feature>
<dbReference type="SUPFAM" id="SSF160240">
    <property type="entry name" value="Cation efflux protein cytoplasmic domain-like"/>
    <property type="match status" value="1"/>
</dbReference>